<evidence type="ECO:0000256" key="2">
    <source>
        <dbReference type="ARBA" id="ARBA00007634"/>
    </source>
</evidence>
<keyword evidence="3 8" id="KW-0699">rRNA-binding</keyword>
<keyword evidence="5 8" id="KW-0689">Ribosomal protein</keyword>
<dbReference type="Pfam" id="PF01649">
    <property type="entry name" value="Ribosomal_S20p"/>
    <property type="match status" value="1"/>
</dbReference>
<dbReference type="InterPro" id="IPR002583">
    <property type="entry name" value="Ribosomal_bS20"/>
</dbReference>
<protein>
    <recommendedName>
        <fullName evidence="7 8">Small ribosomal subunit protein bS20</fullName>
    </recommendedName>
</protein>
<feature type="compositionally biased region" description="Polar residues" evidence="9">
    <location>
        <begin position="17"/>
        <end position="28"/>
    </location>
</feature>
<keyword evidence="4 8" id="KW-0694">RNA-binding</keyword>
<evidence type="ECO:0000256" key="1">
    <source>
        <dbReference type="ARBA" id="ARBA00003134"/>
    </source>
</evidence>
<sequence length="86" mass="9535">MKDMPQIKSAIKRVKTQEASRQNNMTQMSSMRTAIKKFKVAAENGADNAQDLFKAATRAIDMANSKGLIHKNKAGRDKSRLSALIK</sequence>
<evidence type="ECO:0000256" key="8">
    <source>
        <dbReference type="HAMAP-Rule" id="MF_00500"/>
    </source>
</evidence>
<dbReference type="Gene3D" id="1.20.58.110">
    <property type="entry name" value="Ribosomal protein S20"/>
    <property type="match status" value="1"/>
</dbReference>
<evidence type="ECO:0000256" key="3">
    <source>
        <dbReference type="ARBA" id="ARBA00022730"/>
    </source>
</evidence>
<dbReference type="EMBL" id="AYZQ01000001">
    <property type="protein sequence ID" value="KRM72557.1"/>
    <property type="molecule type" value="Genomic_DNA"/>
</dbReference>
<dbReference type="PATRIC" id="fig|1423727.3.peg.267"/>
<dbReference type="GO" id="GO:0005829">
    <property type="term" value="C:cytosol"/>
    <property type="evidence" value="ECO:0007669"/>
    <property type="project" value="TreeGrafter"/>
</dbReference>
<dbReference type="STRING" id="1423727.FC34_GL000264"/>
<accession>A0A0R2AZ23</accession>
<dbReference type="SUPFAM" id="SSF46992">
    <property type="entry name" value="Ribosomal protein S20"/>
    <property type="match status" value="1"/>
</dbReference>
<dbReference type="GO" id="GO:0070181">
    <property type="term" value="F:small ribosomal subunit rRNA binding"/>
    <property type="evidence" value="ECO:0007669"/>
    <property type="project" value="TreeGrafter"/>
</dbReference>
<dbReference type="Proteomes" id="UP000051672">
    <property type="component" value="Unassembled WGS sequence"/>
</dbReference>
<evidence type="ECO:0000256" key="9">
    <source>
        <dbReference type="SAM" id="MobiDB-lite"/>
    </source>
</evidence>
<keyword evidence="11" id="KW-1185">Reference proteome</keyword>
<dbReference type="GO" id="GO:0003735">
    <property type="term" value="F:structural constituent of ribosome"/>
    <property type="evidence" value="ECO:0007669"/>
    <property type="project" value="InterPro"/>
</dbReference>
<comment type="similarity">
    <text evidence="2 8">Belongs to the bacterial ribosomal protein bS20 family.</text>
</comment>
<dbReference type="HAMAP" id="MF_00500">
    <property type="entry name" value="Ribosomal_bS20"/>
    <property type="match status" value="1"/>
</dbReference>
<dbReference type="InterPro" id="IPR036510">
    <property type="entry name" value="Ribosomal_bS20_sf"/>
</dbReference>
<dbReference type="PANTHER" id="PTHR33398">
    <property type="entry name" value="30S RIBOSOMAL PROTEIN S20"/>
    <property type="match status" value="1"/>
</dbReference>
<evidence type="ECO:0000313" key="10">
    <source>
        <dbReference type="EMBL" id="KRM72557.1"/>
    </source>
</evidence>
<organism evidence="10 11">
    <name type="scientific">Lacticaseibacillus brantae DSM 23927</name>
    <dbReference type="NCBI Taxonomy" id="1423727"/>
    <lineage>
        <taxon>Bacteria</taxon>
        <taxon>Bacillati</taxon>
        <taxon>Bacillota</taxon>
        <taxon>Bacilli</taxon>
        <taxon>Lactobacillales</taxon>
        <taxon>Lactobacillaceae</taxon>
        <taxon>Lacticaseibacillus</taxon>
    </lineage>
</organism>
<gene>
    <name evidence="8" type="primary">rpsT</name>
    <name evidence="10" type="ORF">FC34_GL000264</name>
</gene>
<dbReference type="PANTHER" id="PTHR33398:SF1">
    <property type="entry name" value="SMALL RIBOSOMAL SUBUNIT PROTEIN BS20C"/>
    <property type="match status" value="1"/>
</dbReference>
<dbReference type="GO" id="GO:0015935">
    <property type="term" value="C:small ribosomal subunit"/>
    <property type="evidence" value="ECO:0007669"/>
    <property type="project" value="TreeGrafter"/>
</dbReference>
<dbReference type="FunFam" id="1.20.58.110:FF:000001">
    <property type="entry name" value="30S ribosomal protein S20"/>
    <property type="match status" value="1"/>
</dbReference>
<dbReference type="GO" id="GO:0006412">
    <property type="term" value="P:translation"/>
    <property type="evidence" value="ECO:0007669"/>
    <property type="project" value="UniProtKB-UniRule"/>
</dbReference>
<feature type="region of interest" description="Disordered" evidence="9">
    <location>
        <begin position="1"/>
        <end position="28"/>
    </location>
</feature>
<evidence type="ECO:0000256" key="5">
    <source>
        <dbReference type="ARBA" id="ARBA00022980"/>
    </source>
</evidence>
<evidence type="ECO:0000256" key="4">
    <source>
        <dbReference type="ARBA" id="ARBA00022884"/>
    </source>
</evidence>
<evidence type="ECO:0000256" key="6">
    <source>
        <dbReference type="ARBA" id="ARBA00023274"/>
    </source>
</evidence>
<name>A0A0R2AZ23_9LACO</name>
<evidence type="ECO:0000256" key="7">
    <source>
        <dbReference type="ARBA" id="ARBA00035136"/>
    </source>
</evidence>
<reference evidence="10 11" key="1">
    <citation type="journal article" date="2015" name="Genome Announc.">
        <title>Expanding the biotechnology potential of lactobacilli through comparative genomics of 213 strains and associated genera.</title>
        <authorList>
            <person name="Sun Z."/>
            <person name="Harris H.M."/>
            <person name="McCann A."/>
            <person name="Guo C."/>
            <person name="Argimon S."/>
            <person name="Zhang W."/>
            <person name="Yang X."/>
            <person name="Jeffery I.B."/>
            <person name="Cooney J.C."/>
            <person name="Kagawa T.F."/>
            <person name="Liu W."/>
            <person name="Song Y."/>
            <person name="Salvetti E."/>
            <person name="Wrobel A."/>
            <person name="Rasinkangas P."/>
            <person name="Parkhill J."/>
            <person name="Rea M.C."/>
            <person name="O'Sullivan O."/>
            <person name="Ritari J."/>
            <person name="Douillard F.P."/>
            <person name="Paul Ross R."/>
            <person name="Yang R."/>
            <person name="Briner A.E."/>
            <person name="Felis G.E."/>
            <person name="de Vos W.M."/>
            <person name="Barrangou R."/>
            <person name="Klaenhammer T.R."/>
            <person name="Caufield P.W."/>
            <person name="Cui Y."/>
            <person name="Zhang H."/>
            <person name="O'Toole P.W."/>
        </authorList>
    </citation>
    <scope>NUCLEOTIDE SEQUENCE [LARGE SCALE GENOMIC DNA]</scope>
    <source>
        <strain evidence="10 11">DSM 23927</strain>
    </source>
</reference>
<comment type="caution">
    <text evidence="10">The sequence shown here is derived from an EMBL/GenBank/DDBJ whole genome shotgun (WGS) entry which is preliminary data.</text>
</comment>
<dbReference type="AlphaFoldDB" id="A0A0R2AZ23"/>
<dbReference type="NCBIfam" id="TIGR00029">
    <property type="entry name" value="S20"/>
    <property type="match status" value="1"/>
</dbReference>
<keyword evidence="6 8" id="KW-0687">Ribonucleoprotein</keyword>
<comment type="function">
    <text evidence="1 8">Binds directly to 16S ribosomal RNA.</text>
</comment>
<proteinExistence type="inferred from homology"/>
<evidence type="ECO:0000313" key="11">
    <source>
        <dbReference type="Proteomes" id="UP000051672"/>
    </source>
</evidence>